<dbReference type="Proteomes" id="UP000694843">
    <property type="component" value="Unplaced"/>
</dbReference>
<sequence length="594" mass="67354">METINPVEINKFLIIILLISTWNWRMVNSFKPVDSFEKPLAEATRTSSASSKTVSNQAAKSRTEITKKTSETNSTLSGTIFFPLEDAVTENRLAKRPPSSRTNLEKSSEPLILSENMSSIDRYSNLSRTTTDFSSPVTSQPLIKSSTNDNITDSEGRQRRRRKKNPPRKPIRNRNVLDNLRHSATKTLESIFNGNAISSLLEYDPGAPHLPESSEPKAILPPHDTMTQAFQNSRITNLGPHETRDFNSPYIVPNPADIRRPHQYYGGSGYQGGTSASYSYGPGAGPSTGHNHAPGINNGHDAELGYRDYPVYEVEVEEYHPYDNGGGSYGSHDIVHNGGGSYGSHDIVHNGGGSYGSHDIVTVTHTRYKNVPVTHYVTDTRTDYITHYKTHFRTKVLEVPVTAYSTQVIPREVPVYTTLFNTKYHTEYHTLTTNYHHTLHYTSTVYRTEVLTNYITQTKHKTYTSVIHTTVYEPVYLTSTFYKSQYITTTHIRDNYITTTSFRPVYVTTTSLERFYETETVVTPHYVTTTFFKELYSTITKPVYITTTEQIYKTVPVYFTTTHVNKHIINTAVKYHHRSDDLQVDHTSEAINKH</sequence>
<keyword evidence="2" id="KW-1185">Reference proteome</keyword>
<feature type="compositionally biased region" description="Basic residues" evidence="1">
    <location>
        <begin position="158"/>
        <end position="172"/>
    </location>
</feature>
<dbReference type="AlphaFoldDB" id="A0A8B7NLG3"/>
<evidence type="ECO:0000313" key="3">
    <source>
        <dbReference type="RefSeq" id="XP_018014492.1"/>
    </source>
</evidence>
<feature type="region of interest" description="Disordered" evidence="1">
    <location>
        <begin position="91"/>
        <end position="110"/>
    </location>
</feature>
<dbReference type="GeneID" id="108671454"/>
<dbReference type="OrthoDB" id="6378607at2759"/>
<organism evidence="2 3">
    <name type="scientific">Hyalella azteca</name>
    <name type="common">Amphipod</name>
    <dbReference type="NCBI Taxonomy" id="294128"/>
    <lineage>
        <taxon>Eukaryota</taxon>
        <taxon>Metazoa</taxon>
        <taxon>Ecdysozoa</taxon>
        <taxon>Arthropoda</taxon>
        <taxon>Crustacea</taxon>
        <taxon>Multicrustacea</taxon>
        <taxon>Malacostraca</taxon>
        <taxon>Eumalacostraca</taxon>
        <taxon>Peracarida</taxon>
        <taxon>Amphipoda</taxon>
        <taxon>Senticaudata</taxon>
        <taxon>Talitrida</taxon>
        <taxon>Talitroidea</taxon>
        <taxon>Hyalellidae</taxon>
        <taxon>Hyalella</taxon>
    </lineage>
</organism>
<feature type="region of interest" description="Disordered" evidence="1">
    <location>
        <begin position="277"/>
        <end position="302"/>
    </location>
</feature>
<protein>
    <submittedName>
        <fullName evidence="3">Uncharacterized protein LOC108671454 isoform X1</fullName>
    </submittedName>
</protein>
<dbReference type="RefSeq" id="XP_018014492.1">
    <property type="nucleotide sequence ID" value="XM_018159003.2"/>
</dbReference>
<dbReference type="KEGG" id="hazt:108671454"/>
<reference evidence="3" key="1">
    <citation type="submission" date="2025-08" db="UniProtKB">
        <authorList>
            <consortium name="RefSeq"/>
        </authorList>
    </citation>
    <scope>IDENTIFICATION</scope>
    <source>
        <tissue evidence="3">Whole organism</tissue>
    </source>
</reference>
<evidence type="ECO:0000256" key="1">
    <source>
        <dbReference type="SAM" id="MobiDB-lite"/>
    </source>
</evidence>
<accession>A0A8B7NLG3</accession>
<feature type="region of interest" description="Disordered" evidence="1">
    <location>
        <begin position="42"/>
        <end position="72"/>
    </location>
</feature>
<proteinExistence type="predicted"/>
<feature type="compositionally biased region" description="Polar residues" evidence="1">
    <location>
        <begin position="127"/>
        <end position="153"/>
    </location>
</feature>
<gene>
    <name evidence="3" type="primary">LOC108671454</name>
</gene>
<feature type="compositionally biased region" description="Basic and acidic residues" evidence="1">
    <location>
        <begin position="61"/>
        <end position="70"/>
    </location>
</feature>
<feature type="region of interest" description="Disordered" evidence="1">
    <location>
        <begin position="127"/>
        <end position="174"/>
    </location>
</feature>
<evidence type="ECO:0000313" key="2">
    <source>
        <dbReference type="Proteomes" id="UP000694843"/>
    </source>
</evidence>
<name>A0A8B7NLG3_HYAAZ</name>
<feature type="compositionally biased region" description="Polar residues" evidence="1">
    <location>
        <begin position="44"/>
        <end position="60"/>
    </location>
</feature>